<keyword evidence="5 11" id="KW-0676">Redox-active center</keyword>
<evidence type="ECO:0000256" key="6">
    <source>
        <dbReference type="ARBA" id="ARBA00063543"/>
    </source>
</evidence>
<dbReference type="SUPFAM" id="SSF52833">
    <property type="entry name" value="Thioredoxin-like"/>
    <property type="match status" value="1"/>
</dbReference>
<dbReference type="FunFam" id="3.40.30.10:FF:000020">
    <property type="entry name" value="Peroxiredoxin"/>
    <property type="match status" value="1"/>
</dbReference>
<keyword evidence="3 11" id="KW-0049">Antioxidant</keyword>
<name>A0A0L6VC50_9BASI</name>
<feature type="domain" description="Redoxin" evidence="12">
    <location>
        <begin position="73"/>
        <end position="231"/>
    </location>
</feature>
<dbReference type="GO" id="GO:0005739">
    <property type="term" value="C:mitochondrion"/>
    <property type="evidence" value="ECO:0007669"/>
    <property type="project" value="TreeGrafter"/>
</dbReference>
<dbReference type="GO" id="GO:0005777">
    <property type="term" value="C:peroxisome"/>
    <property type="evidence" value="ECO:0007669"/>
    <property type="project" value="TreeGrafter"/>
</dbReference>
<dbReference type="AlphaFoldDB" id="A0A0L6VC50"/>
<dbReference type="EMBL" id="LAVV01006792">
    <property type="protein sequence ID" value="KNZ58294.1"/>
    <property type="molecule type" value="Genomic_DNA"/>
</dbReference>
<evidence type="ECO:0000313" key="14">
    <source>
        <dbReference type="Proteomes" id="UP000037035"/>
    </source>
</evidence>
<comment type="function">
    <text evidence="11">Thiol-specific peroxidase that catalyzes the reduction of hydrogen peroxide and organic hydroperoxides to water and alcohols, respectively. Plays a role in cell protection against oxidative stress by detoxifying peroxides.</text>
</comment>
<evidence type="ECO:0000256" key="7">
    <source>
        <dbReference type="ARBA" id="ARBA00074156"/>
    </source>
</evidence>
<dbReference type="PANTHER" id="PTHR10430">
    <property type="entry name" value="PEROXIREDOXIN"/>
    <property type="match status" value="1"/>
</dbReference>
<evidence type="ECO:0000256" key="4">
    <source>
        <dbReference type="ARBA" id="ARBA00023002"/>
    </source>
</evidence>
<dbReference type="GO" id="GO:0008379">
    <property type="term" value="F:thioredoxin peroxidase activity"/>
    <property type="evidence" value="ECO:0007669"/>
    <property type="project" value="InterPro"/>
</dbReference>
<dbReference type="PANTHER" id="PTHR10430:SF16">
    <property type="entry name" value="PEROXIREDOXIN-5, MITOCHONDRIAL"/>
    <property type="match status" value="1"/>
</dbReference>
<gene>
    <name evidence="13" type="ORF">VP01_195g10</name>
</gene>
<comment type="caution">
    <text evidence="13">The sequence shown here is derived from an EMBL/GenBank/DDBJ whole genome shotgun (WGS) entry which is preliminary data.</text>
</comment>
<dbReference type="CDD" id="cd03013">
    <property type="entry name" value="PRX5_like"/>
    <property type="match status" value="1"/>
</dbReference>
<organism evidence="13 14">
    <name type="scientific">Puccinia sorghi</name>
    <dbReference type="NCBI Taxonomy" id="27349"/>
    <lineage>
        <taxon>Eukaryota</taxon>
        <taxon>Fungi</taxon>
        <taxon>Dikarya</taxon>
        <taxon>Basidiomycota</taxon>
        <taxon>Pucciniomycotina</taxon>
        <taxon>Pucciniomycetes</taxon>
        <taxon>Pucciniales</taxon>
        <taxon>Pucciniaceae</taxon>
        <taxon>Puccinia</taxon>
    </lineage>
</organism>
<evidence type="ECO:0000256" key="11">
    <source>
        <dbReference type="RuleBase" id="RU366011"/>
    </source>
</evidence>
<reference evidence="13 14" key="1">
    <citation type="submission" date="2015-08" db="EMBL/GenBank/DDBJ databases">
        <title>Next Generation Sequencing and Analysis of the Genome of Puccinia sorghi L Schw, the Causal Agent of Maize Common Rust.</title>
        <authorList>
            <person name="Rochi L."/>
            <person name="Burguener G."/>
            <person name="Darino M."/>
            <person name="Turjanski A."/>
            <person name="Kreff E."/>
            <person name="Dieguez M.J."/>
            <person name="Sacco F."/>
        </authorList>
    </citation>
    <scope>NUCLEOTIDE SEQUENCE [LARGE SCALE GENOMIC DNA]</scope>
    <source>
        <strain evidence="13 14">RO10H11247</strain>
    </source>
</reference>
<evidence type="ECO:0000256" key="9">
    <source>
        <dbReference type="ARBA" id="ARBA00079296"/>
    </source>
</evidence>
<accession>A0A0L6VC50</accession>
<evidence type="ECO:0000259" key="12">
    <source>
        <dbReference type="Pfam" id="PF08534"/>
    </source>
</evidence>
<keyword evidence="4 11" id="KW-0560">Oxidoreductase</keyword>
<evidence type="ECO:0000256" key="3">
    <source>
        <dbReference type="ARBA" id="ARBA00022862"/>
    </source>
</evidence>
<dbReference type="Gene3D" id="3.40.30.10">
    <property type="entry name" value="Glutaredoxin"/>
    <property type="match status" value="1"/>
</dbReference>
<dbReference type="InterPro" id="IPR036249">
    <property type="entry name" value="Thioredoxin-like_sf"/>
</dbReference>
<evidence type="ECO:0000256" key="10">
    <source>
        <dbReference type="PIRSR" id="PIRSR637944-1"/>
    </source>
</evidence>
<evidence type="ECO:0000256" key="2">
    <source>
        <dbReference type="ARBA" id="ARBA00022559"/>
    </source>
</evidence>
<dbReference type="STRING" id="27349.A0A0L6VC50"/>
<evidence type="ECO:0000313" key="13">
    <source>
        <dbReference type="EMBL" id="KNZ58294.1"/>
    </source>
</evidence>
<evidence type="ECO:0000256" key="5">
    <source>
        <dbReference type="ARBA" id="ARBA00023284"/>
    </source>
</evidence>
<dbReference type="Proteomes" id="UP000037035">
    <property type="component" value="Unassembled WGS sequence"/>
</dbReference>
<dbReference type="InterPro" id="IPR013740">
    <property type="entry name" value="Redoxin"/>
</dbReference>
<protein>
    <recommendedName>
        <fullName evidence="7">Putative peroxiredoxin</fullName>
    </recommendedName>
    <alternativeName>
        <fullName evidence="8">Thioredoxin reductase</fullName>
    </alternativeName>
    <alternativeName>
        <fullName evidence="9">Thioredoxin-dependent peroxiredoxin</fullName>
    </alternativeName>
</protein>
<evidence type="ECO:0000256" key="1">
    <source>
        <dbReference type="ARBA" id="ARBA00010505"/>
    </source>
</evidence>
<dbReference type="GO" id="GO:0045454">
    <property type="term" value="P:cell redox homeostasis"/>
    <property type="evidence" value="ECO:0007669"/>
    <property type="project" value="TreeGrafter"/>
</dbReference>
<dbReference type="VEuPathDB" id="FungiDB:VP01_195g10"/>
<comment type="similarity">
    <text evidence="1 11">Belongs to the peroxiredoxin family. Prx5 subfamily.</text>
</comment>
<comment type="subunit">
    <text evidence="6">Homodimer; disulfide-linked, upon oxidation.</text>
</comment>
<sequence>MGMVIQRSSRSLIRSFTTSTASLLTQAKLSIKPVNKPLSFTTSTASTIRCHPLCFQAKAQYTTNSKNMPDSLKVGDSIPSGTLSYIPYTPELSSPTVCGNAIDLKTDHWKGKKIVLFGVPACSNNHLPGYIQKAKELKSKGISGIYCIASNDPFVMSGWGRLHGSNEHVEMISDSTLKWLEEAGLTVDLSSHGLGKRANRFALVLDDLKVTYVGIEEAAGSVTVSGAEAVLSKL</sequence>
<proteinExistence type="inferred from homology"/>
<dbReference type="OrthoDB" id="195498at2759"/>
<dbReference type="Pfam" id="PF08534">
    <property type="entry name" value="Redoxin"/>
    <property type="match status" value="1"/>
</dbReference>
<keyword evidence="14" id="KW-1185">Reference proteome</keyword>
<keyword evidence="2 11" id="KW-0575">Peroxidase</keyword>
<dbReference type="InterPro" id="IPR037944">
    <property type="entry name" value="PRX5-like"/>
</dbReference>
<dbReference type="GO" id="GO:0034599">
    <property type="term" value="P:cellular response to oxidative stress"/>
    <property type="evidence" value="ECO:0007669"/>
    <property type="project" value="InterPro"/>
</dbReference>
<dbReference type="GO" id="GO:0042744">
    <property type="term" value="P:hydrogen peroxide catabolic process"/>
    <property type="evidence" value="ECO:0007669"/>
    <property type="project" value="TreeGrafter"/>
</dbReference>
<feature type="active site" description="Cysteine sulfenic acid (-SOH) intermediate" evidence="10">
    <location>
        <position position="122"/>
    </location>
</feature>
<evidence type="ECO:0000256" key="8">
    <source>
        <dbReference type="ARBA" id="ARBA00076301"/>
    </source>
</evidence>